<dbReference type="EMBL" id="KC977571">
    <property type="protein sequence ID" value="AGO84932.1"/>
    <property type="molecule type" value="Genomic_DNA"/>
</dbReference>
<feature type="region of interest" description="Disordered" evidence="1">
    <location>
        <begin position="104"/>
        <end position="127"/>
    </location>
</feature>
<reference evidence="2 3" key="1">
    <citation type="journal article" date="2013" name="Science">
        <title>Pandoraviruses: amoeba viruses with genomes up to 2.5 Mb reaching that of parasitic eukaryotes.</title>
        <authorList>
            <person name="Philippe N."/>
            <person name="Legendre M."/>
            <person name="Doutre G."/>
            <person name="Coute Y."/>
            <person name="Poirot O."/>
            <person name="Lescot M."/>
            <person name="Arslan D."/>
            <person name="Seltzer V."/>
            <person name="Bertaux L."/>
            <person name="Bruley C."/>
            <person name="Garin J."/>
            <person name="Claverie J.M."/>
            <person name="Abergel C."/>
        </authorList>
    </citation>
    <scope>NUCLEOTIDE SEQUENCE [LARGE SCALE GENOMIC DNA]</scope>
</reference>
<evidence type="ECO:0000313" key="2">
    <source>
        <dbReference type="EMBL" id="AGO84932.1"/>
    </source>
</evidence>
<proteinExistence type="predicted"/>
<dbReference type="RefSeq" id="YP_008438006.1">
    <property type="nucleotide sequence ID" value="NC_022098.1"/>
</dbReference>
<evidence type="ECO:0000256" key="1">
    <source>
        <dbReference type="SAM" id="MobiDB-lite"/>
    </source>
</evidence>
<protein>
    <submittedName>
        <fullName evidence="2">Uncharacterized protein</fullName>
    </submittedName>
</protein>
<evidence type="ECO:0000313" key="3">
    <source>
        <dbReference type="Proteomes" id="UP000204584"/>
    </source>
</evidence>
<organism evidence="2 3">
    <name type="scientific">Pandoravirus salinus</name>
    <dbReference type="NCBI Taxonomy" id="1349410"/>
    <lineage>
        <taxon>Viruses</taxon>
        <taxon>Pandoravirus</taxon>
    </lineage>
</organism>
<dbReference type="KEGG" id="vg:16606719"/>
<keyword evidence="3" id="KW-1185">Reference proteome</keyword>
<dbReference type="GeneID" id="16606719"/>
<name>S4W2Z1_9VIRU</name>
<gene>
    <name evidence="2" type="ORF">psal_cds_867</name>
</gene>
<accession>S4W2Z1</accession>
<dbReference type="Proteomes" id="UP000204584">
    <property type="component" value="Segment"/>
</dbReference>
<sequence>MIGAVHAAASFVRGARHGAVAGAKGTHPSPPPGAFRKALLAAIDRALCARDLVDRDVDEQEAVSAALHAIDAYLATPEAHALCPVVACVSARNYETLARDAVRAHRRRAMSTRPPQNMNDDDADEAH</sequence>